<protein>
    <submittedName>
        <fullName evidence="1">Uncharacterized protein</fullName>
    </submittedName>
</protein>
<comment type="caution">
    <text evidence="1">The sequence shown here is derived from an EMBL/GenBank/DDBJ whole genome shotgun (WGS) entry which is preliminary data.</text>
</comment>
<accession>A0A923L1F0</accession>
<sequence length="115" mass="12343">MITMKPIGEPDVVALLAKGRFDGALEGYVMTDGAEYLGYCLFRLAENVTEVLDAEAPDNMMLDGLVRAAVAKGENEGADSFRVSREVPALCKWAEAFLPGEQGPVKNTKIFGNCG</sequence>
<organism evidence="1 2">
    <name type="scientific">Anaerofilum hominis</name>
    <dbReference type="NCBI Taxonomy" id="2763016"/>
    <lineage>
        <taxon>Bacteria</taxon>
        <taxon>Bacillati</taxon>
        <taxon>Bacillota</taxon>
        <taxon>Clostridia</taxon>
        <taxon>Eubacteriales</taxon>
        <taxon>Oscillospiraceae</taxon>
        <taxon>Anaerofilum</taxon>
    </lineage>
</organism>
<dbReference type="RefSeq" id="WP_186888515.1">
    <property type="nucleotide sequence ID" value="NZ_JACONZ010000004.1"/>
</dbReference>
<evidence type="ECO:0000313" key="2">
    <source>
        <dbReference type="Proteomes" id="UP000659630"/>
    </source>
</evidence>
<dbReference type="EMBL" id="JACONZ010000004">
    <property type="protein sequence ID" value="MBC5582170.1"/>
    <property type="molecule type" value="Genomic_DNA"/>
</dbReference>
<keyword evidence="2" id="KW-1185">Reference proteome</keyword>
<gene>
    <name evidence="1" type="ORF">H8S23_11690</name>
</gene>
<dbReference type="AlphaFoldDB" id="A0A923L1F0"/>
<name>A0A923L1F0_9FIRM</name>
<evidence type="ECO:0000313" key="1">
    <source>
        <dbReference type="EMBL" id="MBC5582170.1"/>
    </source>
</evidence>
<proteinExistence type="predicted"/>
<dbReference type="Proteomes" id="UP000659630">
    <property type="component" value="Unassembled WGS sequence"/>
</dbReference>
<reference evidence="1" key="1">
    <citation type="submission" date="2020-08" db="EMBL/GenBank/DDBJ databases">
        <title>Genome public.</title>
        <authorList>
            <person name="Liu C."/>
            <person name="Sun Q."/>
        </authorList>
    </citation>
    <scope>NUCLEOTIDE SEQUENCE</scope>
    <source>
        <strain evidence="1">BX8</strain>
    </source>
</reference>